<evidence type="ECO:0000259" key="2">
    <source>
        <dbReference type="PROSITE" id="PS50158"/>
    </source>
</evidence>
<dbReference type="InterPro" id="IPR025836">
    <property type="entry name" value="Zn_knuckle_CX2CX4HX4C"/>
</dbReference>
<dbReference type="GO" id="GO:0008270">
    <property type="term" value="F:zinc ion binding"/>
    <property type="evidence" value="ECO:0007669"/>
    <property type="project" value="UniProtKB-KW"/>
</dbReference>
<keyword evidence="1" id="KW-0862">Zinc</keyword>
<evidence type="ECO:0000313" key="3">
    <source>
        <dbReference type="EMBL" id="KAJ4833376.1"/>
    </source>
</evidence>
<protein>
    <recommendedName>
        <fullName evidence="2">CCHC-type domain-containing protein</fullName>
    </recommendedName>
</protein>
<proteinExistence type="predicted"/>
<organism evidence="3 4">
    <name type="scientific">Turnera subulata</name>
    <dbReference type="NCBI Taxonomy" id="218843"/>
    <lineage>
        <taxon>Eukaryota</taxon>
        <taxon>Viridiplantae</taxon>
        <taxon>Streptophyta</taxon>
        <taxon>Embryophyta</taxon>
        <taxon>Tracheophyta</taxon>
        <taxon>Spermatophyta</taxon>
        <taxon>Magnoliopsida</taxon>
        <taxon>eudicotyledons</taxon>
        <taxon>Gunneridae</taxon>
        <taxon>Pentapetalae</taxon>
        <taxon>rosids</taxon>
        <taxon>fabids</taxon>
        <taxon>Malpighiales</taxon>
        <taxon>Passifloraceae</taxon>
        <taxon>Turnera</taxon>
    </lineage>
</organism>
<dbReference type="InterPro" id="IPR001878">
    <property type="entry name" value="Znf_CCHC"/>
</dbReference>
<reference evidence="3" key="2">
    <citation type="journal article" date="2023" name="Plants (Basel)">
        <title>Annotation of the Turnera subulata (Passifloraceae) Draft Genome Reveals the S-Locus Evolved after the Divergence of Turneroideae from Passifloroideae in a Stepwise Manner.</title>
        <authorList>
            <person name="Henning P.M."/>
            <person name="Roalson E.H."/>
            <person name="Mir W."/>
            <person name="McCubbin A.G."/>
            <person name="Shore J.S."/>
        </authorList>
    </citation>
    <scope>NUCLEOTIDE SEQUENCE</scope>
    <source>
        <strain evidence="3">F60SS</strain>
    </source>
</reference>
<keyword evidence="1" id="KW-0863">Zinc-finger</keyword>
<comment type="caution">
    <text evidence="3">The sequence shown here is derived from an EMBL/GenBank/DDBJ whole genome shotgun (WGS) entry which is preliminary data.</text>
</comment>
<dbReference type="PANTHER" id="PTHR31286:SF178">
    <property type="entry name" value="DUF4283 DOMAIN-CONTAINING PROTEIN"/>
    <property type="match status" value="1"/>
</dbReference>
<gene>
    <name evidence="3" type="ORF">Tsubulata_029927</name>
</gene>
<feature type="domain" description="CCHC-type" evidence="2">
    <location>
        <begin position="169"/>
        <end position="182"/>
    </location>
</feature>
<evidence type="ECO:0000313" key="4">
    <source>
        <dbReference type="Proteomes" id="UP001141552"/>
    </source>
</evidence>
<dbReference type="PROSITE" id="PS50158">
    <property type="entry name" value="ZF_CCHC"/>
    <property type="match status" value="1"/>
</dbReference>
<evidence type="ECO:0000256" key="1">
    <source>
        <dbReference type="PROSITE-ProRule" id="PRU00047"/>
    </source>
</evidence>
<dbReference type="SUPFAM" id="SSF57756">
    <property type="entry name" value="Retrovirus zinc finger-like domains"/>
    <property type="match status" value="1"/>
</dbReference>
<keyword evidence="4" id="KW-1185">Reference proteome</keyword>
<accession>A0A9Q0FN58</accession>
<dbReference type="Pfam" id="PF14392">
    <property type="entry name" value="zf-CCHC_4"/>
    <property type="match status" value="1"/>
</dbReference>
<dbReference type="OrthoDB" id="1705899at2759"/>
<sequence>RNPEVGKKISTLALVSKLVSDKPILPFVLNSIIDRAWKPRFPLDTKEIRPNVFIFSFENEDGRARVLGGAPWTLAIEEVELKKSPFWVHVHGLSPDEMGDENCEVIAAMIGEFVSSDLRSDNGLGYSCVMNLKIMINVDEPLSPGFMNEREDGEEVWVQFKYDKLLDLCYNCGRMGHVQKACSFQRSIFLIKYLVSMRSLRAEHWVRRGFDKPDDLGRMQYRPKRSYSQGESSKGPVKVARAVEVHAQEPSPNLVPAVVHLESESRKSMEHLVALLMAGGLEQARGNYLICANL</sequence>
<dbReference type="PANTHER" id="PTHR31286">
    <property type="entry name" value="GLYCINE-RICH CELL WALL STRUCTURAL PROTEIN 1.8-LIKE"/>
    <property type="match status" value="1"/>
</dbReference>
<dbReference type="AlphaFoldDB" id="A0A9Q0FN58"/>
<keyword evidence="1" id="KW-0479">Metal-binding</keyword>
<reference evidence="3" key="1">
    <citation type="submission" date="2022-02" db="EMBL/GenBank/DDBJ databases">
        <authorList>
            <person name="Henning P.M."/>
            <person name="McCubbin A.G."/>
            <person name="Shore J.S."/>
        </authorList>
    </citation>
    <scope>NUCLEOTIDE SEQUENCE</scope>
    <source>
        <strain evidence="3">F60SS</strain>
        <tissue evidence="3">Leaves</tissue>
    </source>
</reference>
<name>A0A9Q0FN58_9ROSI</name>
<dbReference type="EMBL" id="JAKUCV010004965">
    <property type="protein sequence ID" value="KAJ4833376.1"/>
    <property type="molecule type" value="Genomic_DNA"/>
</dbReference>
<dbReference type="GO" id="GO:0003676">
    <property type="term" value="F:nucleic acid binding"/>
    <property type="evidence" value="ECO:0007669"/>
    <property type="project" value="InterPro"/>
</dbReference>
<dbReference type="InterPro" id="IPR040256">
    <property type="entry name" value="At4g02000-like"/>
</dbReference>
<dbReference type="InterPro" id="IPR036875">
    <property type="entry name" value="Znf_CCHC_sf"/>
</dbReference>
<feature type="non-terminal residue" evidence="3">
    <location>
        <position position="294"/>
    </location>
</feature>
<dbReference type="Proteomes" id="UP001141552">
    <property type="component" value="Unassembled WGS sequence"/>
</dbReference>